<gene>
    <name evidence="13" type="ORF">IWQ62_001054</name>
</gene>
<keyword evidence="14" id="KW-1185">Reference proteome</keyword>
<feature type="binding site" evidence="11">
    <location>
        <position position="409"/>
    </location>
    <ligand>
        <name>Zn(2+)</name>
        <dbReference type="ChEBI" id="CHEBI:29105"/>
        <note>catalytic</note>
    </ligand>
</feature>
<comment type="cofactor">
    <cofactor evidence="11">
        <name>Zn(2+)</name>
        <dbReference type="ChEBI" id="CHEBI:29105"/>
    </cofactor>
    <text evidence="11">Binds 1 zinc ion per subunit.</text>
</comment>
<name>A0A9W8AVW4_9FUNG</name>
<dbReference type="InterPro" id="IPR027268">
    <property type="entry name" value="Peptidase_M4/M1_CTD_sf"/>
</dbReference>
<feature type="binding site" evidence="11">
    <location>
        <position position="435"/>
    </location>
    <ligand>
        <name>Zn(2+)</name>
        <dbReference type="ChEBI" id="CHEBI:29105"/>
        <note>catalytic</note>
    </ligand>
</feature>
<evidence type="ECO:0000256" key="9">
    <source>
        <dbReference type="ARBA" id="ARBA00023145"/>
    </source>
</evidence>
<dbReference type="PRINTS" id="PR00999">
    <property type="entry name" value="FUNGALYSIN"/>
</dbReference>
<protein>
    <recommendedName>
        <fullName evidence="12">Extracellular metalloproteinase</fullName>
        <ecNumber evidence="12">3.4.24.-</ecNumber>
    </recommendedName>
    <alternativeName>
        <fullName evidence="12">Fungalysin</fullName>
    </alternativeName>
</protein>
<dbReference type="GO" id="GO:0005615">
    <property type="term" value="C:extracellular space"/>
    <property type="evidence" value="ECO:0007669"/>
    <property type="project" value="InterPro"/>
</dbReference>
<dbReference type="Gene3D" id="3.10.170.10">
    <property type="match status" value="1"/>
</dbReference>
<evidence type="ECO:0000256" key="11">
    <source>
        <dbReference type="PIRSR" id="PIRSR601842-2"/>
    </source>
</evidence>
<sequence>MPLAGARISVDSNGLVESFPPESITTYAAASNGDFEGFRSLAEGGQLTLPQYLAESGLQDNQYQIANTLEHTNSGMRTHYVDLVHNGQRVYNSRMVITTDSSDNVVSGDRLNTMKTWKPQSGMCGVPSRSAEIEPDINQLTQTLTNFLTVEESGENGDNMGLRDSTNSSWSADTIQFAGYVYFAIDVYTIIEGMQWVSTVGDSVLDIITDRRGEKLWQMDNLAKSVGSSQGYGYNVMSPQMRGDITTNIMQGPVNPKASPYGWHSKPSATMGNNVILVDPRNGNATISIQPNAKGIFDYPVDVTKQPQQYQQATAVNVFFWVNHFHDVMYQYGFDVNAGNFQESDPNGGKGTGDPIVVNIQKTDKFNNANFVTHVDGKKSVLNLYLWNKNTPYRDGGLCVDIVIHEVTHGVTSRLVGGPDVTGCLSSSISSGVAEGWSDIVALIFKIGVQNNRNQEYGIGEWASNSKSVRKYTYTSNEKVNPLKFGDLAKAENQKPHTIGLVWATILYEVMWNFNDMLGISDNLFESAGRTGNTLFLRTLVEGWQKQSCNPTIFNARDRFLQVLKYQRLDQEYCAAWDGFAKRGMGVSAVQQYGNRYENHYDVPQECKRRQR</sequence>
<evidence type="ECO:0000256" key="5">
    <source>
        <dbReference type="ARBA" id="ARBA00022723"/>
    </source>
</evidence>
<comment type="subcellular location">
    <subcellularLocation>
        <location evidence="1 12">Secreted</location>
    </subcellularLocation>
</comment>
<evidence type="ECO:0000313" key="13">
    <source>
        <dbReference type="EMBL" id="KAJ1968742.1"/>
    </source>
</evidence>
<dbReference type="OrthoDB" id="3227768at2759"/>
<keyword evidence="3 12" id="KW-0964">Secreted</keyword>
<keyword evidence="9 12" id="KW-0865">Zymogen</keyword>
<feature type="active site" evidence="10">
    <location>
        <position position="406"/>
    </location>
</feature>
<evidence type="ECO:0000256" key="2">
    <source>
        <dbReference type="ARBA" id="ARBA00006006"/>
    </source>
</evidence>
<dbReference type="EMBL" id="JANBPY010000141">
    <property type="protein sequence ID" value="KAJ1968742.1"/>
    <property type="molecule type" value="Genomic_DNA"/>
</dbReference>
<evidence type="ECO:0000256" key="12">
    <source>
        <dbReference type="RuleBase" id="RU364017"/>
    </source>
</evidence>
<keyword evidence="7 11" id="KW-0862">Zinc</keyword>
<dbReference type="Gene3D" id="1.10.390.10">
    <property type="entry name" value="Neutral Protease Domain 2"/>
    <property type="match status" value="1"/>
</dbReference>
<feature type="binding site" evidence="11">
    <location>
        <position position="405"/>
    </location>
    <ligand>
        <name>Zn(2+)</name>
        <dbReference type="ChEBI" id="CHEBI:29105"/>
        <note>catalytic</note>
    </ligand>
</feature>
<organism evidence="13 14">
    <name type="scientific">Dispira parvispora</name>
    <dbReference type="NCBI Taxonomy" id="1520584"/>
    <lineage>
        <taxon>Eukaryota</taxon>
        <taxon>Fungi</taxon>
        <taxon>Fungi incertae sedis</taxon>
        <taxon>Zoopagomycota</taxon>
        <taxon>Kickxellomycotina</taxon>
        <taxon>Dimargaritomycetes</taxon>
        <taxon>Dimargaritales</taxon>
        <taxon>Dimargaritaceae</taxon>
        <taxon>Dispira</taxon>
    </lineage>
</organism>
<evidence type="ECO:0000256" key="8">
    <source>
        <dbReference type="ARBA" id="ARBA00023049"/>
    </source>
</evidence>
<dbReference type="GO" id="GO:0004222">
    <property type="term" value="F:metalloendopeptidase activity"/>
    <property type="evidence" value="ECO:0007669"/>
    <property type="project" value="InterPro"/>
</dbReference>
<keyword evidence="8 12" id="KW-0482">Metalloprotease</keyword>
<dbReference type="Proteomes" id="UP001150925">
    <property type="component" value="Unassembled WGS sequence"/>
</dbReference>
<dbReference type="EC" id="3.4.24.-" evidence="12"/>
<dbReference type="GO" id="GO:0008270">
    <property type="term" value="F:zinc ion binding"/>
    <property type="evidence" value="ECO:0007669"/>
    <property type="project" value="InterPro"/>
</dbReference>
<proteinExistence type="inferred from homology"/>
<evidence type="ECO:0000256" key="4">
    <source>
        <dbReference type="ARBA" id="ARBA00022670"/>
    </source>
</evidence>
<keyword evidence="6 12" id="KW-0378">Hydrolase</keyword>
<comment type="caution">
    <text evidence="13">The sequence shown here is derived from an EMBL/GenBank/DDBJ whole genome shotgun (WGS) entry which is preliminary data.</text>
</comment>
<comment type="similarity">
    <text evidence="2 12">Belongs to the peptidase M36 family.</text>
</comment>
<keyword evidence="4 12" id="KW-0645">Protease</keyword>
<dbReference type="InterPro" id="IPR050371">
    <property type="entry name" value="Fungal_virulence_M36"/>
</dbReference>
<evidence type="ECO:0000256" key="3">
    <source>
        <dbReference type="ARBA" id="ARBA00022525"/>
    </source>
</evidence>
<keyword evidence="5 11" id="KW-0479">Metal-binding</keyword>
<dbReference type="AlphaFoldDB" id="A0A9W8AVW4"/>
<evidence type="ECO:0000256" key="1">
    <source>
        <dbReference type="ARBA" id="ARBA00004613"/>
    </source>
</evidence>
<evidence type="ECO:0000256" key="6">
    <source>
        <dbReference type="ARBA" id="ARBA00022801"/>
    </source>
</evidence>
<dbReference type="InterPro" id="IPR001842">
    <property type="entry name" value="Peptidase_M36"/>
</dbReference>
<reference evidence="13" key="1">
    <citation type="submission" date="2022-07" db="EMBL/GenBank/DDBJ databases">
        <title>Phylogenomic reconstructions and comparative analyses of Kickxellomycotina fungi.</title>
        <authorList>
            <person name="Reynolds N.K."/>
            <person name="Stajich J.E."/>
            <person name="Barry K."/>
            <person name="Grigoriev I.V."/>
            <person name="Crous P."/>
            <person name="Smith M.E."/>
        </authorList>
    </citation>
    <scope>NUCLEOTIDE SEQUENCE</scope>
    <source>
        <strain evidence="13">RSA 1196</strain>
    </source>
</reference>
<accession>A0A9W8AVW4</accession>
<dbReference type="SUPFAM" id="SSF55486">
    <property type="entry name" value="Metalloproteases ('zincins'), catalytic domain"/>
    <property type="match status" value="1"/>
</dbReference>
<dbReference type="Pfam" id="PF02128">
    <property type="entry name" value="Peptidase_M36"/>
    <property type="match status" value="1"/>
</dbReference>
<evidence type="ECO:0000313" key="14">
    <source>
        <dbReference type="Proteomes" id="UP001150925"/>
    </source>
</evidence>
<dbReference type="PANTHER" id="PTHR33478">
    <property type="entry name" value="EXTRACELLULAR METALLOPROTEINASE MEP"/>
    <property type="match status" value="1"/>
</dbReference>
<dbReference type="PANTHER" id="PTHR33478:SF1">
    <property type="entry name" value="EXTRACELLULAR METALLOPROTEINASE MEP"/>
    <property type="match status" value="1"/>
</dbReference>
<evidence type="ECO:0000256" key="10">
    <source>
        <dbReference type="PIRSR" id="PIRSR601842-1"/>
    </source>
</evidence>
<evidence type="ECO:0000256" key="7">
    <source>
        <dbReference type="ARBA" id="ARBA00022833"/>
    </source>
</evidence>
<dbReference type="GO" id="GO:0006508">
    <property type="term" value="P:proteolysis"/>
    <property type="evidence" value="ECO:0007669"/>
    <property type="project" value="UniProtKB-KW"/>
</dbReference>